<protein>
    <submittedName>
        <fullName evidence="2">Uncharacterized protein</fullName>
    </submittedName>
</protein>
<reference evidence="2" key="1">
    <citation type="submission" date="2008-01" db="EMBL/GenBank/DDBJ databases">
        <authorList>
            <person name="Fulton L."/>
            <person name="Clifton S."/>
            <person name="Fulton B."/>
            <person name="Xu J."/>
            <person name="Minx P."/>
            <person name="Pepin K.H."/>
            <person name="Johnson M."/>
            <person name="Thiruvilangam P."/>
            <person name="Bhonagiri V."/>
            <person name="Nash W.E."/>
            <person name="Mardis E.R."/>
            <person name="Wilson R.K."/>
        </authorList>
    </citation>
    <scope>NUCLEOTIDE SEQUENCE [LARGE SCALE GENOMIC DNA]</scope>
    <source>
        <strain evidence="2">DSM 17244</strain>
    </source>
</reference>
<gene>
    <name evidence="2" type="ORF">ANASTE_00907</name>
</gene>
<sequence length="73" mass="8570">MLQKTPYKIGHPIFIAVVIFIVINMILTYTALGRMALRQKNIPAKTFIGEWMDKTYNDDYLYKKFPVMSPENK</sequence>
<evidence type="ECO:0000313" key="2">
    <source>
        <dbReference type="EMBL" id="EDS73187.1"/>
    </source>
</evidence>
<keyword evidence="1" id="KW-0812">Transmembrane</keyword>
<reference evidence="2" key="2">
    <citation type="submission" date="2013-08" db="EMBL/GenBank/DDBJ databases">
        <title>Draft genome sequence of Anaerofustis stercorihominis (DSM 17244).</title>
        <authorList>
            <person name="Sudarsanam P."/>
            <person name="Ley R."/>
            <person name="Guruge J."/>
            <person name="Turnbaugh P.J."/>
            <person name="Mahowald M."/>
            <person name="Liep D."/>
            <person name="Gordon J."/>
        </authorList>
    </citation>
    <scope>NUCLEOTIDE SEQUENCE</scope>
    <source>
        <strain evidence="2">DSM 17244</strain>
    </source>
</reference>
<proteinExistence type="predicted"/>
<dbReference type="EMBL" id="ABIL02000005">
    <property type="protein sequence ID" value="EDS73187.1"/>
    <property type="molecule type" value="Genomic_DNA"/>
</dbReference>
<dbReference type="AlphaFoldDB" id="B1C850"/>
<evidence type="ECO:0000256" key="1">
    <source>
        <dbReference type="SAM" id="Phobius"/>
    </source>
</evidence>
<dbReference type="HOGENOM" id="CLU_2696462_0_0_9"/>
<name>B1C850_9FIRM</name>
<evidence type="ECO:0000313" key="3">
    <source>
        <dbReference type="Proteomes" id="UP000005178"/>
    </source>
</evidence>
<dbReference type="Proteomes" id="UP000005178">
    <property type="component" value="Unassembled WGS sequence"/>
</dbReference>
<organism evidence="2 3">
    <name type="scientific">Anaerofustis stercorihominis DSM 17244</name>
    <dbReference type="NCBI Taxonomy" id="445971"/>
    <lineage>
        <taxon>Bacteria</taxon>
        <taxon>Bacillati</taxon>
        <taxon>Bacillota</taxon>
        <taxon>Clostridia</taxon>
        <taxon>Eubacteriales</taxon>
        <taxon>Eubacteriaceae</taxon>
        <taxon>Anaerofustis</taxon>
    </lineage>
</organism>
<accession>B1C850</accession>
<keyword evidence="1" id="KW-1133">Transmembrane helix</keyword>
<keyword evidence="3" id="KW-1185">Reference proteome</keyword>
<feature type="transmembrane region" description="Helical" evidence="1">
    <location>
        <begin position="12"/>
        <end position="32"/>
    </location>
</feature>
<comment type="caution">
    <text evidence="2">The sequence shown here is derived from an EMBL/GenBank/DDBJ whole genome shotgun (WGS) entry which is preliminary data.</text>
</comment>
<keyword evidence="1" id="KW-0472">Membrane</keyword>
<dbReference type="STRING" id="445971.ANASTE_00907"/>